<dbReference type="GO" id="GO:0008170">
    <property type="term" value="F:N-methyltransferase activity"/>
    <property type="evidence" value="ECO:0007669"/>
    <property type="project" value="UniProtKB-ARBA"/>
</dbReference>
<evidence type="ECO:0000313" key="5">
    <source>
        <dbReference type="Proteomes" id="UP000018945"/>
    </source>
</evidence>
<dbReference type="InterPro" id="IPR029063">
    <property type="entry name" value="SAM-dependent_MTases_sf"/>
</dbReference>
<reference evidence="4 5" key="1">
    <citation type="submission" date="2013-12" db="EMBL/GenBank/DDBJ databases">
        <title>The Genome Sequence of Bartonella quintana JK 73.</title>
        <authorList>
            <consortium name="The Broad Institute Genomics Platform"/>
            <consortium name="The Broad Institute Genome Sequencing Center for Infectious Disease"/>
            <person name="Feldgarden M."/>
            <person name="Kirby J."/>
            <person name="Birtles R."/>
            <person name="Dasch G."/>
            <person name="Hendrix L."/>
            <person name="Koehler J."/>
            <person name="Kosoy M."/>
            <person name="Young S."/>
            <person name="Zeng Q."/>
            <person name="Gargeya S."/>
            <person name="Fitzgerald M."/>
            <person name="Abouelleil A."/>
            <person name="Alvarado L."/>
            <person name="Chapman S.B."/>
            <person name="Gainer-Dewar J."/>
            <person name="Goldberg J."/>
            <person name="Griggs A."/>
            <person name="Gujja S."/>
            <person name="Hansen M."/>
            <person name="Howarth C."/>
            <person name="Imamovic A."/>
            <person name="Ireland A."/>
            <person name="Larimer J."/>
            <person name="McCowan C."/>
            <person name="Murphy C."/>
            <person name="Pearson M."/>
            <person name="Poon T.W."/>
            <person name="Priest M."/>
            <person name="Roberts A."/>
            <person name="Saif S."/>
            <person name="Shea T."/>
            <person name="Sykes S."/>
            <person name="Wortman J."/>
            <person name="Nusbaum C."/>
            <person name="Birren B."/>
        </authorList>
    </citation>
    <scope>NUCLEOTIDE SEQUENCE [LARGE SCALE GENOMIC DNA]</scope>
    <source>
        <strain evidence="4 5">JK 73</strain>
    </source>
</reference>
<dbReference type="GO" id="GO:0008757">
    <property type="term" value="F:S-adenosylmethionine-dependent methyltransferase activity"/>
    <property type="evidence" value="ECO:0007669"/>
    <property type="project" value="UniProtKB-ARBA"/>
</dbReference>
<keyword evidence="1" id="KW-0489">Methyltransferase</keyword>
<dbReference type="PANTHER" id="PTHR47739">
    <property type="entry name" value="TRNA1(VAL) (ADENINE(37)-N6)-METHYLTRANSFERASE"/>
    <property type="match status" value="1"/>
</dbReference>
<comment type="caution">
    <text evidence="4">The sequence shown here is derived from an EMBL/GenBank/DDBJ whole genome shotgun (WGS) entry which is preliminary data.</text>
</comment>
<gene>
    <name evidence="4" type="ORF">Q649_00609</name>
</gene>
<dbReference type="SUPFAM" id="SSF53335">
    <property type="entry name" value="S-adenosyl-L-methionine-dependent methyltransferases"/>
    <property type="match status" value="1"/>
</dbReference>
<dbReference type="GO" id="GO:0032259">
    <property type="term" value="P:methylation"/>
    <property type="evidence" value="ECO:0007669"/>
    <property type="project" value="UniProtKB-KW"/>
</dbReference>
<dbReference type="PANTHER" id="PTHR47739:SF1">
    <property type="entry name" value="TRNA1(VAL) (ADENINE(37)-N6)-METHYLTRANSFERASE"/>
    <property type="match status" value="1"/>
</dbReference>
<proteinExistence type="predicted"/>
<organism evidence="4 5">
    <name type="scientific">Bartonella quintana JK 73</name>
    <dbReference type="NCBI Taxonomy" id="1402976"/>
    <lineage>
        <taxon>Bacteria</taxon>
        <taxon>Pseudomonadati</taxon>
        <taxon>Pseudomonadota</taxon>
        <taxon>Alphaproteobacteria</taxon>
        <taxon>Hyphomicrobiales</taxon>
        <taxon>Bartonellaceae</taxon>
        <taxon>Bartonella</taxon>
    </lineage>
</organism>
<protein>
    <recommendedName>
        <fullName evidence="3">Methyltransferase small domain-containing protein</fullName>
    </recommendedName>
</protein>
<dbReference type="GO" id="GO:0003676">
    <property type="term" value="F:nucleic acid binding"/>
    <property type="evidence" value="ECO:0007669"/>
    <property type="project" value="InterPro"/>
</dbReference>
<dbReference type="HOGENOM" id="CLU_061983_1_1_5"/>
<keyword evidence="2" id="KW-0949">S-adenosyl-L-methionine</keyword>
<dbReference type="InterPro" id="IPR050210">
    <property type="entry name" value="tRNA_Adenine-N(6)_MTase"/>
</dbReference>
<dbReference type="EMBL" id="AZZX01000009">
    <property type="protein sequence ID" value="ETS15668.1"/>
    <property type="molecule type" value="Genomic_DNA"/>
</dbReference>
<dbReference type="Pfam" id="PF05175">
    <property type="entry name" value="MTS"/>
    <property type="match status" value="1"/>
</dbReference>
<keyword evidence="1" id="KW-0808">Transferase</keyword>
<dbReference type="PROSITE" id="PS00092">
    <property type="entry name" value="N6_MTASE"/>
    <property type="match status" value="1"/>
</dbReference>
<name>W3TYN8_BARQI</name>
<dbReference type="InterPro" id="IPR007848">
    <property type="entry name" value="Small_mtfrase_dom"/>
</dbReference>
<evidence type="ECO:0000313" key="4">
    <source>
        <dbReference type="EMBL" id="ETS15668.1"/>
    </source>
</evidence>
<dbReference type="Gene3D" id="3.40.50.150">
    <property type="entry name" value="Vaccinia Virus protein VP39"/>
    <property type="match status" value="1"/>
</dbReference>
<dbReference type="InterPro" id="IPR002052">
    <property type="entry name" value="DNA_methylase_N6_adenine_CS"/>
</dbReference>
<evidence type="ECO:0000256" key="2">
    <source>
        <dbReference type="ARBA" id="ARBA00022691"/>
    </source>
</evidence>
<dbReference type="AlphaFoldDB" id="W3TYN8"/>
<evidence type="ECO:0000259" key="3">
    <source>
        <dbReference type="Pfam" id="PF05175"/>
    </source>
</evidence>
<accession>W3TYN8</accession>
<dbReference type="Proteomes" id="UP000018945">
    <property type="component" value="Unassembled WGS sequence"/>
</dbReference>
<evidence type="ECO:0000256" key="1">
    <source>
        <dbReference type="ARBA" id="ARBA00022603"/>
    </source>
</evidence>
<dbReference type="PATRIC" id="fig|1402976.3.peg.762"/>
<sequence>MGFQMNKTRNHSDETIDAFHRGKFYLVQPRLRGHRSGMDAMLLAGLVPNNFKGKVVDLGAGAGAAGLAVASRCLEVHVTLVERSAFMASYAQKTLMLKQNEKLAKRVCLVEADVTCKGRARLEAGLADHAFDFAIMNPPFNNPADRKTPDEQKFEAHVMPEAMFDDWLRSTAAIVKPGGYLGLIARPQSLNDILHALKGRFGNICIIPLHARVATAAIRILFYAKRGSKAALSLLPPLVMHEDNGHAFSPRMDAINNGHISLWELLK</sequence>
<feature type="domain" description="Methyltransferase small" evidence="3">
    <location>
        <begin position="42"/>
        <end position="147"/>
    </location>
</feature>